<evidence type="ECO:0000256" key="1">
    <source>
        <dbReference type="SAM" id="MobiDB-lite"/>
    </source>
</evidence>
<evidence type="ECO:0000259" key="3">
    <source>
        <dbReference type="Pfam" id="PF13456"/>
    </source>
</evidence>
<feature type="domain" description="Endonuclease/exonuclease/phosphatase" evidence="2">
    <location>
        <begin position="439"/>
        <end position="642"/>
    </location>
</feature>
<proteinExistence type="predicted"/>
<evidence type="ECO:0000313" key="6">
    <source>
        <dbReference type="EMBL" id="KAF7825238.1"/>
    </source>
</evidence>
<gene>
    <name evidence="6" type="ORF">G2W53_016402</name>
</gene>
<reference evidence="6" key="1">
    <citation type="submission" date="2020-09" db="EMBL/GenBank/DDBJ databases">
        <title>Genome-Enabled Discovery of Anthraquinone Biosynthesis in Senna tora.</title>
        <authorList>
            <person name="Kang S.-H."/>
            <person name="Pandey R.P."/>
            <person name="Lee C.-M."/>
            <person name="Sim J.-S."/>
            <person name="Jeong J.-T."/>
            <person name="Choi B.-S."/>
            <person name="Jung M."/>
            <person name="Ginzburg D."/>
            <person name="Zhao K."/>
            <person name="Won S.Y."/>
            <person name="Oh T.-J."/>
            <person name="Yu Y."/>
            <person name="Kim N.-H."/>
            <person name="Lee O.R."/>
            <person name="Lee T.-H."/>
            <person name="Bashyal P."/>
            <person name="Kim T.-S."/>
            <person name="Lee W.-H."/>
            <person name="Kawkins C."/>
            <person name="Kim C.-K."/>
            <person name="Kim J.S."/>
            <person name="Ahn B.O."/>
            <person name="Rhee S.Y."/>
            <person name="Sohng J.K."/>
        </authorList>
    </citation>
    <scope>NUCLEOTIDE SEQUENCE</scope>
    <source>
        <tissue evidence="6">Leaf</tissue>
    </source>
</reference>
<dbReference type="Pfam" id="PF13966">
    <property type="entry name" value="zf-RVT"/>
    <property type="match status" value="1"/>
</dbReference>
<dbReference type="InterPro" id="IPR025558">
    <property type="entry name" value="DUF4283"/>
</dbReference>
<dbReference type="Gene3D" id="3.60.10.10">
    <property type="entry name" value="Endonuclease/exonuclease/phosphatase"/>
    <property type="match status" value="1"/>
</dbReference>
<dbReference type="GO" id="GO:0004523">
    <property type="term" value="F:RNA-DNA hybrid ribonuclease activity"/>
    <property type="evidence" value="ECO:0007669"/>
    <property type="project" value="InterPro"/>
</dbReference>
<dbReference type="Pfam" id="PF03372">
    <property type="entry name" value="Exo_endo_phos"/>
    <property type="match status" value="1"/>
</dbReference>
<dbReference type="Pfam" id="PF13456">
    <property type="entry name" value="RVT_3"/>
    <property type="match status" value="1"/>
</dbReference>
<evidence type="ECO:0000259" key="4">
    <source>
        <dbReference type="Pfam" id="PF13966"/>
    </source>
</evidence>
<dbReference type="OrthoDB" id="1434401at2759"/>
<dbReference type="Gene3D" id="3.30.420.10">
    <property type="entry name" value="Ribonuclease H-like superfamily/Ribonuclease H"/>
    <property type="match status" value="1"/>
</dbReference>
<dbReference type="PANTHER" id="PTHR47074">
    <property type="entry name" value="BNAC02G40300D PROTEIN"/>
    <property type="match status" value="1"/>
</dbReference>
<dbReference type="EMBL" id="JAAIUW010000006">
    <property type="protein sequence ID" value="KAF7825238.1"/>
    <property type="molecule type" value="Genomic_DNA"/>
</dbReference>
<dbReference type="CDD" id="cd06222">
    <property type="entry name" value="RNase_H_like"/>
    <property type="match status" value="1"/>
</dbReference>
<sequence length="1342" mass="153000">MDRLKEIELGEEEVVIIEEGGKVDEPGTNRLNLCLAGSVWGEGHYNHGAFQRTISQVWRPKHGVDIKEIDKNLYMFQFFHWRDRDKVLEGEPWWFDKQVLTLKEVSGDEQPSELRSTQVPFWVRVYDLPFNQRTIMAAQMLGDKVGNFLDWDNSEESKWGKAFRFRAMIDLTKPLKKGTLVRGKNDKTLKECNDNANGSDSEDEASWTYGPWLRASPFKAKNQHSTSNSYGGKSKKMLFKPSNKQDQKGSMMAVQMHHGGRNHEKVTGIFVCNKGIFEEVMAGADLTVSQKSVTDILNGSFNSKLTLEKKEAGEDSEEKTPSIKDVIIEQDLIEENKNLITANTASNGPATDDKGVVLENQDNGPSLSSSQAHLNSGKKWTRIKREPTGPMTIISTPKLQNGVKALANRRVLPVAENSILSVKRDGSHLDESSPAAETVRDLQSLTRSQSPSIVFLMETRFTKFEMERIKRQLNFDGLITVPCRGRGKSRAGGLALLWKQEVTIDLQSFSLNHIDVHIKDDSRDLTWRFTGFYGFPDEAYKKLSWKLLQDLNNASNLPWLCSGDFNEIILESEKKGGAPKNFRCMMEFREALDICGLQDIGFTGYPYTWSNGRCGEDNIQERLDQACASEEWLSLFPFVSVEHNTRSFSYHCAVVITFDDENPDANRKAKRLFRFEESWCNEDSCGELVDLGWEAGSDVVDKIKKVASCFKEANFHNTGSIRRKIKHLEESITILKQIQLTDAVRKNIQDAQAELDQLLKNEEILWRQRSRAVWLKEGDLNTKFFHRKANQRRNRNAIRRIRDDQNRMHSDLAGITNTITSYFCNLFKASNLEGVEDVCKEVKRRISEDQCTLLSRPYSNEEVKAALDSMHPSKAPGPDAKLGYNPSFVWRGILNASKVIHEGATWRVGNGCNINVWSDKWISSVRGSKVISKSSADNSNLMVSDLIHHDCRKWNLERIDELFLPFEAKMIKSIPLSWRNVEDRLMWPLEKHGNYSVRSAYHFISNSKLTDSSSSSLHDSRWGVLWGLSLPPKVKVFMWRLCHGAIASNLNVHRRGVQCDTCCFTCCDKVESETHLFLRCPKARELWFASPLGFFPTLDDQNSFRDWFWDRLAKDSNEIICWIALICWSIWKRRNAFVFEQKLIPLEDSLSEATRLIKDFNDVNCRNSESVMPTAAIWMPPMPNKIKINTDAARISDIEWGLGVVARDSLGNLIFVAASKTLAPDDPSLAEALALRWAMGIAYHNEMLDVVFESDCLVVINNFSKANKDVSILENIIHDCDTLSKGFNSCTMTHTKREGNRVAHHVARTLHSFEIDFWFSNFPFSVMSLAQNDVLRFNNINE</sequence>
<dbReference type="SUPFAM" id="SSF53098">
    <property type="entry name" value="Ribonuclease H-like"/>
    <property type="match status" value="1"/>
</dbReference>
<dbReference type="SUPFAM" id="SSF56219">
    <property type="entry name" value="DNase I-like"/>
    <property type="match status" value="1"/>
</dbReference>
<name>A0A834TMN7_9FABA</name>
<feature type="region of interest" description="Disordered" evidence="1">
    <location>
        <begin position="218"/>
        <end position="248"/>
    </location>
</feature>
<organism evidence="6 7">
    <name type="scientific">Senna tora</name>
    <dbReference type="NCBI Taxonomy" id="362788"/>
    <lineage>
        <taxon>Eukaryota</taxon>
        <taxon>Viridiplantae</taxon>
        <taxon>Streptophyta</taxon>
        <taxon>Embryophyta</taxon>
        <taxon>Tracheophyta</taxon>
        <taxon>Spermatophyta</taxon>
        <taxon>Magnoliopsida</taxon>
        <taxon>eudicotyledons</taxon>
        <taxon>Gunneridae</taxon>
        <taxon>Pentapetalae</taxon>
        <taxon>rosids</taxon>
        <taxon>fabids</taxon>
        <taxon>Fabales</taxon>
        <taxon>Fabaceae</taxon>
        <taxon>Caesalpinioideae</taxon>
        <taxon>Cassia clade</taxon>
        <taxon>Senna</taxon>
    </lineage>
</organism>
<feature type="domain" description="DUF4283" evidence="5">
    <location>
        <begin position="28"/>
        <end position="112"/>
    </location>
</feature>
<evidence type="ECO:0000259" key="5">
    <source>
        <dbReference type="Pfam" id="PF14111"/>
    </source>
</evidence>
<feature type="region of interest" description="Disordered" evidence="1">
    <location>
        <begin position="425"/>
        <end position="444"/>
    </location>
</feature>
<feature type="domain" description="Reverse transcriptase zinc-binding" evidence="4">
    <location>
        <begin position="995"/>
        <end position="1087"/>
    </location>
</feature>
<dbReference type="InterPro" id="IPR036691">
    <property type="entry name" value="Endo/exonu/phosph_ase_sf"/>
</dbReference>
<dbReference type="InterPro" id="IPR012337">
    <property type="entry name" value="RNaseH-like_sf"/>
</dbReference>
<protein>
    <submittedName>
        <fullName evidence="6">Ribonuclease H</fullName>
    </submittedName>
</protein>
<dbReference type="InterPro" id="IPR052929">
    <property type="entry name" value="RNase_H-like_EbsB-rel"/>
</dbReference>
<dbReference type="InterPro" id="IPR002156">
    <property type="entry name" value="RNaseH_domain"/>
</dbReference>
<dbReference type="InterPro" id="IPR036397">
    <property type="entry name" value="RNaseH_sf"/>
</dbReference>
<dbReference type="GO" id="GO:0003676">
    <property type="term" value="F:nucleic acid binding"/>
    <property type="evidence" value="ECO:0007669"/>
    <property type="project" value="InterPro"/>
</dbReference>
<accession>A0A834TMN7</accession>
<dbReference type="InterPro" id="IPR005135">
    <property type="entry name" value="Endo/exonuclease/phosphatase"/>
</dbReference>
<keyword evidence="7" id="KW-1185">Reference proteome</keyword>
<dbReference type="InterPro" id="IPR026960">
    <property type="entry name" value="RVT-Znf"/>
</dbReference>
<evidence type="ECO:0000259" key="2">
    <source>
        <dbReference type="Pfam" id="PF03372"/>
    </source>
</evidence>
<dbReference type="PANTHER" id="PTHR47074:SF11">
    <property type="entry name" value="REVERSE TRANSCRIPTASE-LIKE PROTEIN"/>
    <property type="match status" value="1"/>
</dbReference>
<dbReference type="Pfam" id="PF14111">
    <property type="entry name" value="DUF4283"/>
    <property type="match status" value="1"/>
</dbReference>
<feature type="domain" description="RNase H type-1" evidence="3">
    <location>
        <begin position="1201"/>
        <end position="1308"/>
    </location>
</feature>
<dbReference type="Proteomes" id="UP000634136">
    <property type="component" value="Unassembled WGS sequence"/>
</dbReference>
<dbReference type="InterPro" id="IPR044730">
    <property type="entry name" value="RNase_H-like_dom_plant"/>
</dbReference>
<evidence type="ECO:0000313" key="7">
    <source>
        <dbReference type="Proteomes" id="UP000634136"/>
    </source>
</evidence>
<comment type="caution">
    <text evidence="6">The sequence shown here is derived from an EMBL/GenBank/DDBJ whole genome shotgun (WGS) entry which is preliminary data.</text>
</comment>